<evidence type="ECO:0000313" key="4">
    <source>
        <dbReference type="Proteomes" id="UP000077266"/>
    </source>
</evidence>
<dbReference type="SMART" id="SM00220">
    <property type="entry name" value="S_TKc"/>
    <property type="match status" value="1"/>
</dbReference>
<name>A0A165MJS2_EXIGL</name>
<dbReference type="InParanoid" id="A0A165MJS2"/>
<organism evidence="3 4">
    <name type="scientific">Exidia glandulosa HHB12029</name>
    <dbReference type="NCBI Taxonomy" id="1314781"/>
    <lineage>
        <taxon>Eukaryota</taxon>
        <taxon>Fungi</taxon>
        <taxon>Dikarya</taxon>
        <taxon>Basidiomycota</taxon>
        <taxon>Agaricomycotina</taxon>
        <taxon>Agaricomycetes</taxon>
        <taxon>Auriculariales</taxon>
        <taxon>Exidiaceae</taxon>
        <taxon>Exidia</taxon>
    </lineage>
</organism>
<dbReference type="AlphaFoldDB" id="A0A165MJS2"/>
<dbReference type="EMBL" id="KV425910">
    <property type="protein sequence ID" value="KZV99368.1"/>
    <property type="molecule type" value="Genomic_DNA"/>
</dbReference>
<evidence type="ECO:0000256" key="1">
    <source>
        <dbReference type="SAM" id="MobiDB-lite"/>
    </source>
</evidence>
<keyword evidence="4" id="KW-1185">Reference proteome</keyword>
<proteinExistence type="predicted"/>
<dbReference type="GO" id="GO:0004672">
    <property type="term" value="F:protein kinase activity"/>
    <property type="evidence" value="ECO:0007669"/>
    <property type="project" value="InterPro"/>
</dbReference>
<dbReference type="Gene3D" id="1.10.510.10">
    <property type="entry name" value="Transferase(Phosphotransferase) domain 1"/>
    <property type="match status" value="1"/>
</dbReference>
<evidence type="ECO:0000313" key="3">
    <source>
        <dbReference type="EMBL" id="KZV99368.1"/>
    </source>
</evidence>
<gene>
    <name evidence="3" type="ORF">EXIGLDRAFT_831504</name>
</gene>
<protein>
    <recommendedName>
        <fullName evidence="2">Protein kinase domain-containing protein</fullName>
    </recommendedName>
</protein>
<dbReference type="PROSITE" id="PS50011">
    <property type="entry name" value="PROTEIN_KINASE_DOM"/>
    <property type="match status" value="1"/>
</dbReference>
<feature type="region of interest" description="Disordered" evidence="1">
    <location>
        <begin position="1"/>
        <end position="27"/>
    </location>
</feature>
<sequence length="401" mass="46728">MATAPEAPSSPNPLQNDYKRYPKSRRGGPALVSRWVKQAEEGRWDLNNEERFWRDLHAFLLDRGYSLRPRLTPGWKPSWTGTDINPVFCEDHWMSILPWVVDARKEDGTVVAIKWIPDAEHTVHELELMRFLSSDELRKDPRNRAAPLLDTFSHPTIPQGVFIVTPWLGGLIDFPVKFVNELMDFMLQTFDAIAFLHEHGVAHRDCTGPNILLDFHTLFPPSVTWHPQRPGYSADTTRYIEPRRRWGGQARYYLIDFGISSRFEGPGPHLVTGRLGRDQGPPELSDLNPYDPFKTDVFIIGNYFLERYVEKYSNLKFLRPLLVEMTLRNPDERPSMHDALTTLRGLARRRFGPSFRWRLRRNDDTRNERILKDIGCAFRQLYMLARVFVVGTRELRFGRPS</sequence>
<feature type="domain" description="Protein kinase" evidence="2">
    <location>
        <begin position="18"/>
        <end position="401"/>
    </location>
</feature>
<reference evidence="3 4" key="1">
    <citation type="journal article" date="2016" name="Mol. Biol. Evol.">
        <title>Comparative Genomics of Early-Diverging Mushroom-Forming Fungi Provides Insights into the Origins of Lignocellulose Decay Capabilities.</title>
        <authorList>
            <person name="Nagy L.G."/>
            <person name="Riley R."/>
            <person name="Tritt A."/>
            <person name="Adam C."/>
            <person name="Daum C."/>
            <person name="Floudas D."/>
            <person name="Sun H."/>
            <person name="Yadav J.S."/>
            <person name="Pangilinan J."/>
            <person name="Larsson K.H."/>
            <person name="Matsuura K."/>
            <person name="Barry K."/>
            <person name="Labutti K."/>
            <person name="Kuo R."/>
            <person name="Ohm R.A."/>
            <person name="Bhattacharya S.S."/>
            <person name="Shirouzu T."/>
            <person name="Yoshinaga Y."/>
            <person name="Martin F.M."/>
            <person name="Grigoriev I.V."/>
            <person name="Hibbett D.S."/>
        </authorList>
    </citation>
    <scope>NUCLEOTIDE SEQUENCE [LARGE SCALE GENOMIC DNA]</scope>
    <source>
        <strain evidence="3 4">HHB12029</strain>
    </source>
</reference>
<dbReference type="InterPro" id="IPR011009">
    <property type="entry name" value="Kinase-like_dom_sf"/>
</dbReference>
<dbReference type="SUPFAM" id="SSF56112">
    <property type="entry name" value="Protein kinase-like (PK-like)"/>
    <property type="match status" value="1"/>
</dbReference>
<dbReference type="Proteomes" id="UP000077266">
    <property type="component" value="Unassembled WGS sequence"/>
</dbReference>
<dbReference type="STRING" id="1314781.A0A165MJS2"/>
<accession>A0A165MJS2</accession>
<evidence type="ECO:0000259" key="2">
    <source>
        <dbReference type="PROSITE" id="PS50011"/>
    </source>
</evidence>
<dbReference type="GO" id="GO:0005524">
    <property type="term" value="F:ATP binding"/>
    <property type="evidence" value="ECO:0007669"/>
    <property type="project" value="InterPro"/>
</dbReference>
<dbReference type="OrthoDB" id="5987198at2759"/>
<dbReference type="InterPro" id="IPR000719">
    <property type="entry name" value="Prot_kinase_dom"/>
</dbReference>